<name>A0A9W4UNJ1_9PLEO</name>
<accession>A0A9W4UNJ1</accession>
<evidence type="ECO:0000313" key="2">
    <source>
        <dbReference type="EMBL" id="CAI6338262.1"/>
    </source>
</evidence>
<gene>
    <name evidence="2" type="ORF">PDIGIT_LOCUS11389</name>
</gene>
<protein>
    <submittedName>
        <fullName evidence="2">Uncharacterized protein</fullName>
    </submittedName>
</protein>
<evidence type="ECO:0000256" key="1">
    <source>
        <dbReference type="SAM" id="SignalP"/>
    </source>
</evidence>
<dbReference type="OrthoDB" id="5409186at2759"/>
<feature type="signal peptide" evidence="1">
    <location>
        <begin position="1"/>
        <end position="18"/>
    </location>
</feature>
<dbReference type="AlphaFoldDB" id="A0A9W4UNJ1"/>
<reference evidence="2" key="1">
    <citation type="submission" date="2023-01" db="EMBL/GenBank/DDBJ databases">
        <authorList>
            <person name="Van Ghelder C."/>
            <person name="Rancurel C."/>
        </authorList>
    </citation>
    <scope>NUCLEOTIDE SEQUENCE</scope>
    <source>
        <strain evidence="2">CNCM I-4278</strain>
    </source>
</reference>
<dbReference type="EMBL" id="CAOQHR010000008">
    <property type="protein sequence ID" value="CAI6338262.1"/>
    <property type="molecule type" value="Genomic_DNA"/>
</dbReference>
<keyword evidence="3" id="KW-1185">Reference proteome</keyword>
<sequence length="238" mass="24529">MLFLKGIILSLLSASVHGFQVYQNVEYDFGMMLARGEAMLEKRQGYYPTTRLCGKGKTCPEACGAGTEECPAASSGLYCYEPSRSRCCSDGSGNSCRIGYYCTTDGKTTPRTYCCPDNSNLADCAAAYSLTISLIRASSTFVQSSSTVRSSVVTTRSSTVISSESSVVVPTGTVSIPTIVVPSFSSASLPTGRTTGVVPTNGSVTTSAPVQFTAAAAAKVTGMGVGVLAGVVGVAGFL</sequence>
<comment type="caution">
    <text evidence="2">The sequence shown here is derived from an EMBL/GenBank/DDBJ whole genome shotgun (WGS) entry which is preliminary data.</text>
</comment>
<keyword evidence="1" id="KW-0732">Signal</keyword>
<organism evidence="2 3">
    <name type="scientific">Periconia digitata</name>
    <dbReference type="NCBI Taxonomy" id="1303443"/>
    <lineage>
        <taxon>Eukaryota</taxon>
        <taxon>Fungi</taxon>
        <taxon>Dikarya</taxon>
        <taxon>Ascomycota</taxon>
        <taxon>Pezizomycotina</taxon>
        <taxon>Dothideomycetes</taxon>
        <taxon>Pleosporomycetidae</taxon>
        <taxon>Pleosporales</taxon>
        <taxon>Massarineae</taxon>
        <taxon>Periconiaceae</taxon>
        <taxon>Periconia</taxon>
    </lineage>
</organism>
<evidence type="ECO:0000313" key="3">
    <source>
        <dbReference type="Proteomes" id="UP001152607"/>
    </source>
</evidence>
<dbReference type="Proteomes" id="UP001152607">
    <property type="component" value="Unassembled WGS sequence"/>
</dbReference>
<feature type="chain" id="PRO_5040998289" evidence="1">
    <location>
        <begin position="19"/>
        <end position="238"/>
    </location>
</feature>
<proteinExistence type="predicted"/>